<dbReference type="OrthoDB" id="6117915at2759"/>
<proteinExistence type="predicted"/>
<organism evidence="1 2">
    <name type="scientific">Pocillopora damicornis</name>
    <name type="common">Cauliflower coral</name>
    <name type="synonym">Millepora damicornis</name>
    <dbReference type="NCBI Taxonomy" id="46731"/>
    <lineage>
        <taxon>Eukaryota</taxon>
        <taxon>Metazoa</taxon>
        <taxon>Cnidaria</taxon>
        <taxon>Anthozoa</taxon>
        <taxon>Hexacorallia</taxon>
        <taxon>Scleractinia</taxon>
        <taxon>Astrocoeniina</taxon>
        <taxon>Pocilloporidae</taxon>
        <taxon>Pocillopora</taxon>
    </lineage>
</organism>
<protein>
    <submittedName>
        <fullName evidence="1">Uncharacterized protein</fullName>
    </submittedName>
</protein>
<feature type="non-terminal residue" evidence="1">
    <location>
        <position position="1"/>
    </location>
</feature>
<reference evidence="1 2" key="1">
    <citation type="journal article" date="2018" name="Sci. Rep.">
        <title>Comparative analysis of the Pocillopora damicornis genome highlights role of immune system in coral evolution.</title>
        <authorList>
            <person name="Cunning R."/>
            <person name="Bay R.A."/>
            <person name="Gillette P."/>
            <person name="Baker A.C."/>
            <person name="Traylor-Knowles N."/>
        </authorList>
    </citation>
    <scope>NUCLEOTIDE SEQUENCE [LARGE SCALE GENOMIC DNA]</scope>
    <source>
        <strain evidence="1">RSMAS</strain>
        <tissue evidence="1">Whole animal</tissue>
    </source>
</reference>
<dbReference type="AlphaFoldDB" id="A0A3M6UK22"/>
<dbReference type="EMBL" id="RCHS01001343">
    <property type="protein sequence ID" value="RMX54043.1"/>
    <property type="molecule type" value="Genomic_DNA"/>
</dbReference>
<gene>
    <name evidence="1" type="ORF">pdam_00013705</name>
</gene>
<name>A0A3M6UK22_POCDA</name>
<keyword evidence="2" id="KW-1185">Reference proteome</keyword>
<evidence type="ECO:0000313" key="1">
    <source>
        <dbReference type="EMBL" id="RMX54043.1"/>
    </source>
</evidence>
<comment type="caution">
    <text evidence="1">The sequence shown here is derived from an EMBL/GenBank/DDBJ whole genome shotgun (WGS) entry which is preliminary data.</text>
</comment>
<accession>A0A3M6UK22</accession>
<evidence type="ECO:0000313" key="2">
    <source>
        <dbReference type="Proteomes" id="UP000275408"/>
    </source>
</evidence>
<sequence>KENHQHHAKVTKRKLEALELHERAFEKGLTPPRVIAKYSVGISGNVTWNDGQQYYVDAALAELTPEEVDSLRQSQTAEMIGTGDHLSGECSSRLKASGELCKSGRTTGFTKSGRHVQPSMFLSASLYEVNAQNEGLVSVLKRVRLCQSCKKKSGIGEQLESTAAACDSCKKDTATLCKRLWLKNCLCIDHPFGLGYAKVFATKGDSGAVLFERDEDRNLEAFGIIFGEHRDSYKLCALATPMQIALESLSRKISEDTNLRLISNYE</sequence>
<dbReference type="Proteomes" id="UP000275408">
    <property type="component" value="Unassembled WGS sequence"/>
</dbReference>